<dbReference type="EMBL" id="WJPP01000004">
    <property type="protein sequence ID" value="MRH78588.1"/>
    <property type="molecule type" value="Genomic_DNA"/>
</dbReference>
<dbReference type="CDD" id="cd18138">
    <property type="entry name" value="HLD_clamp_pol_III_delta"/>
    <property type="match status" value="1"/>
</dbReference>
<accession>A0A6N7QTV7</accession>
<evidence type="ECO:0000256" key="2">
    <source>
        <dbReference type="ARBA" id="ARBA00017703"/>
    </source>
</evidence>
<evidence type="ECO:0000313" key="13">
    <source>
        <dbReference type="Proteomes" id="UP000433788"/>
    </source>
</evidence>
<keyword evidence="4" id="KW-0548">Nucleotidyltransferase</keyword>
<evidence type="ECO:0000256" key="7">
    <source>
        <dbReference type="ARBA" id="ARBA00034754"/>
    </source>
</evidence>
<evidence type="ECO:0000256" key="3">
    <source>
        <dbReference type="ARBA" id="ARBA00022679"/>
    </source>
</evidence>
<dbReference type="GO" id="GO:0003887">
    <property type="term" value="F:DNA-directed DNA polymerase activity"/>
    <property type="evidence" value="ECO:0007669"/>
    <property type="project" value="UniProtKB-UniRule"/>
</dbReference>
<dbReference type="Gene3D" id="3.40.50.300">
    <property type="entry name" value="P-loop containing nucleotide triphosphate hydrolases"/>
    <property type="match status" value="1"/>
</dbReference>
<dbReference type="GO" id="GO:0006261">
    <property type="term" value="P:DNA-templated DNA replication"/>
    <property type="evidence" value="ECO:0007669"/>
    <property type="project" value="TreeGrafter"/>
</dbReference>
<dbReference type="RefSeq" id="WP_153719648.1">
    <property type="nucleotide sequence ID" value="NZ_WJPP01000004.1"/>
</dbReference>
<organism evidence="12 13">
    <name type="scientific">Spiribacter salilacus</name>
    <dbReference type="NCBI Taxonomy" id="2664894"/>
    <lineage>
        <taxon>Bacteria</taxon>
        <taxon>Pseudomonadati</taxon>
        <taxon>Pseudomonadota</taxon>
        <taxon>Gammaproteobacteria</taxon>
        <taxon>Chromatiales</taxon>
        <taxon>Ectothiorhodospiraceae</taxon>
        <taxon>Spiribacter</taxon>
    </lineage>
</organism>
<dbReference type="Proteomes" id="UP000433788">
    <property type="component" value="Unassembled WGS sequence"/>
</dbReference>
<dbReference type="NCBIfam" id="TIGR01128">
    <property type="entry name" value="holA"/>
    <property type="match status" value="1"/>
</dbReference>
<dbReference type="SUPFAM" id="SSF52540">
    <property type="entry name" value="P-loop containing nucleoside triphosphate hydrolases"/>
    <property type="match status" value="1"/>
</dbReference>
<dbReference type="PANTHER" id="PTHR34388:SF1">
    <property type="entry name" value="DNA POLYMERASE III SUBUNIT DELTA"/>
    <property type="match status" value="1"/>
</dbReference>
<evidence type="ECO:0000259" key="11">
    <source>
        <dbReference type="Pfam" id="PF14840"/>
    </source>
</evidence>
<comment type="caution">
    <text evidence="12">The sequence shown here is derived from an EMBL/GenBank/DDBJ whole genome shotgun (WGS) entry which is preliminary data.</text>
</comment>
<evidence type="ECO:0000256" key="8">
    <source>
        <dbReference type="ARBA" id="ARBA00049244"/>
    </source>
</evidence>
<keyword evidence="5" id="KW-0235">DNA replication</keyword>
<evidence type="ECO:0000256" key="5">
    <source>
        <dbReference type="ARBA" id="ARBA00022705"/>
    </source>
</evidence>
<evidence type="ECO:0000256" key="6">
    <source>
        <dbReference type="ARBA" id="ARBA00022932"/>
    </source>
</evidence>
<dbReference type="GO" id="GO:0003677">
    <property type="term" value="F:DNA binding"/>
    <property type="evidence" value="ECO:0007669"/>
    <property type="project" value="InterPro"/>
</dbReference>
<evidence type="ECO:0000256" key="1">
    <source>
        <dbReference type="ARBA" id="ARBA00012417"/>
    </source>
</evidence>
<dbReference type="InterPro" id="IPR032780">
    <property type="entry name" value="DNA_pol3_delt_C"/>
</dbReference>
<protein>
    <recommendedName>
        <fullName evidence="2 9">DNA polymerase III subunit delta</fullName>
        <ecNumber evidence="1 9">2.7.7.7</ecNumber>
    </recommendedName>
</protein>
<name>A0A6N7QTV7_9GAMM</name>
<dbReference type="SUPFAM" id="SSF48019">
    <property type="entry name" value="post-AAA+ oligomerization domain-like"/>
    <property type="match status" value="1"/>
</dbReference>
<proteinExistence type="inferred from homology"/>
<dbReference type="Gene3D" id="1.20.272.10">
    <property type="match status" value="1"/>
</dbReference>
<evidence type="ECO:0000256" key="4">
    <source>
        <dbReference type="ARBA" id="ARBA00022695"/>
    </source>
</evidence>
<sequence>MAELRPEQLPRALERGLSAAYLVAGEEPLLIEESLDLIRAQARAAGFTGREVFHVETGFDWQRLTHAANSLSLFSDQRLLELRLPTARPGKEGAAVLKELAERPMQDTLLLVICGRLEPAQRRASWVKALSEQGVMVQAAKLRRDQLDQWVANRARERGLKLEPAAARLLAERNEGNLLALAQEIDKLLLLAGDQAEQTALGLEAVREAVADSARYAIFDLPEAVIQGDVLRAQRIVERLRAEGEEAVLVLWGVARELRVLADLQATFAQRGDMAAVLRRHRVWRNRESRMQALAQGGSAGRWQTLLARAAAVDRIVKGAQPGSAWDELLELSTDAARMAGMAVANRNQA</sequence>
<dbReference type="EC" id="2.7.7.7" evidence="1 9"/>
<comment type="similarity">
    <text evidence="7">Belongs to the DNA polymerase HolA subunit family.</text>
</comment>
<dbReference type="Pfam" id="PF14840">
    <property type="entry name" value="DNA_pol3_delt_C"/>
    <property type="match status" value="1"/>
</dbReference>
<comment type="catalytic activity">
    <reaction evidence="8">
        <text>DNA(n) + a 2'-deoxyribonucleoside 5'-triphosphate = DNA(n+1) + diphosphate</text>
        <dbReference type="Rhea" id="RHEA:22508"/>
        <dbReference type="Rhea" id="RHEA-COMP:17339"/>
        <dbReference type="Rhea" id="RHEA-COMP:17340"/>
        <dbReference type="ChEBI" id="CHEBI:33019"/>
        <dbReference type="ChEBI" id="CHEBI:61560"/>
        <dbReference type="ChEBI" id="CHEBI:173112"/>
        <dbReference type="EC" id="2.7.7.7"/>
    </reaction>
</comment>
<evidence type="ECO:0000256" key="9">
    <source>
        <dbReference type="NCBIfam" id="TIGR01128"/>
    </source>
</evidence>
<dbReference type="AlphaFoldDB" id="A0A6N7QTV7"/>
<feature type="domain" description="DNA polymerase III delta N-terminal" evidence="10">
    <location>
        <begin position="21"/>
        <end position="139"/>
    </location>
</feature>
<keyword evidence="3" id="KW-0808">Transferase</keyword>
<feature type="domain" description="DNA polymerase III subunit delta C-terminal" evidence="11">
    <location>
        <begin position="223"/>
        <end position="333"/>
    </location>
</feature>
<dbReference type="InterPro" id="IPR027417">
    <property type="entry name" value="P-loop_NTPase"/>
</dbReference>
<dbReference type="InterPro" id="IPR010372">
    <property type="entry name" value="DNA_pol3_delta_N"/>
</dbReference>
<reference evidence="12 13" key="1">
    <citation type="submission" date="2019-11" db="EMBL/GenBank/DDBJ databases">
        <authorList>
            <person name="Zhang X.Y."/>
        </authorList>
    </citation>
    <scope>NUCLEOTIDE SEQUENCE [LARGE SCALE GENOMIC DNA]</scope>
    <source>
        <strain evidence="12 13">C176</strain>
    </source>
</reference>
<evidence type="ECO:0000259" key="10">
    <source>
        <dbReference type="Pfam" id="PF06144"/>
    </source>
</evidence>
<dbReference type="Pfam" id="PF06144">
    <property type="entry name" value="DNA_pol3_delta"/>
    <property type="match status" value="1"/>
</dbReference>
<dbReference type="GO" id="GO:0009360">
    <property type="term" value="C:DNA polymerase III complex"/>
    <property type="evidence" value="ECO:0007669"/>
    <property type="project" value="UniProtKB-UniRule"/>
</dbReference>
<gene>
    <name evidence="12" type="ORF">GH984_07695</name>
</gene>
<evidence type="ECO:0000313" key="12">
    <source>
        <dbReference type="EMBL" id="MRH78588.1"/>
    </source>
</evidence>
<keyword evidence="6" id="KW-0239">DNA-directed DNA polymerase</keyword>
<dbReference type="InterPro" id="IPR005790">
    <property type="entry name" value="DNA_polIII_delta"/>
</dbReference>
<dbReference type="InterPro" id="IPR008921">
    <property type="entry name" value="DNA_pol3_clamp-load_cplx_C"/>
</dbReference>
<keyword evidence="13" id="KW-1185">Reference proteome</keyword>
<dbReference type="Gene3D" id="1.10.8.60">
    <property type="match status" value="1"/>
</dbReference>
<dbReference type="PANTHER" id="PTHR34388">
    <property type="entry name" value="DNA POLYMERASE III SUBUNIT DELTA"/>
    <property type="match status" value="1"/>
</dbReference>